<dbReference type="Pfam" id="PF01549">
    <property type="entry name" value="ShK"/>
    <property type="match status" value="2"/>
</dbReference>
<evidence type="ECO:0000256" key="2">
    <source>
        <dbReference type="ARBA" id="ARBA00023157"/>
    </source>
</evidence>
<feature type="domain" description="ShKT" evidence="3">
    <location>
        <begin position="69"/>
        <end position="111"/>
    </location>
</feature>
<protein>
    <submittedName>
        <fullName evidence="4">ShTK domain protein</fullName>
    </submittedName>
</protein>
<proteinExistence type="predicted"/>
<accession>A0A0R3Q292</accession>
<keyword evidence="2" id="KW-1015">Disulfide bond</keyword>
<keyword evidence="1" id="KW-0732">Signal</keyword>
<dbReference type="Gene3D" id="1.10.10.1940">
    <property type="match status" value="2"/>
</dbReference>
<sequence>LLVSQLTNNSCVDRVNPRIGVFCPKVAYLCDNSVYYMLMTEQCPRTCNGCPGSGSATLPPSSRGKLLSTCVDRVNPRAGISDCPQRACLSSNSVYFELMTEQCPKTCNKCPGTVHATPADSN</sequence>
<dbReference type="AlphaFoldDB" id="A0A0R3Q292"/>
<dbReference type="InterPro" id="IPR003582">
    <property type="entry name" value="ShKT_dom"/>
</dbReference>
<evidence type="ECO:0000259" key="3">
    <source>
        <dbReference type="SMART" id="SM00254"/>
    </source>
</evidence>
<feature type="domain" description="ShKT" evidence="3">
    <location>
        <begin position="10"/>
        <end position="51"/>
    </location>
</feature>
<dbReference type="PANTHER" id="PTHR46219:SF13">
    <property type="entry name" value="SHKT DOMAIN-CONTAINING PROTEIN"/>
    <property type="match status" value="1"/>
</dbReference>
<dbReference type="OMA" id="FELMTEQ"/>
<dbReference type="WBParaSite" id="ACOC_0001319001-mRNA-1">
    <property type="protein sequence ID" value="ACOC_0001319001-mRNA-1"/>
    <property type="gene ID" value="ACOC_0001319001"/>
</dbReference>
<name>A0A0R3Q292_ANGCS</name>
<evidence type="ECO:0000313" key="4">
    <source>
        <dbReference type="WBParaSite" id="ACOC_0001319001-mRNA-1"/>
    </source>
</evidence>
<dbReference type="FunFam" id="1.10.10.1940:FF:000002">
    <property type="entry name" value="PHAryngeal gland Toxin-related"/>
    <property type="match status" value="1"/>
</dbReference>
<dbReference type="SMART" id="SM00254">
    <property type="entry name" value="ShKT"/>
    <property type="match status" value="2"/>
</dbReference>
<evidence type="ECO:0000256" key="1">
    <source>
        <dbReference type="ARBA" id="ARBA00022729"/>
    </source>
</evidence>
<dbReference type="PANTHER" id="PTHR46219">
    <property type="entry name" value="PROTEIN CBG11138"/>
    <property type="match status" value="1"/>
</dbReference>
<organism evidence="4">
    <name type="scientific">Angiostrongylus costaricensis</name>
    <name type="common">Nematode worm</name>
    <dbReference type="NCBI Taxonomy" id="334426"/>
    <lineage>
        <taxon>Eukaryota</taxon>
        <taxon>Metazoa</taxon>
        <taxon>Ecdysozoa</taxon>
        <taxon>Nematoda</taxon>
        <taxon>Chromadorea</taxon>
        <taxon>Rhabditida</taxon>
        <taxon>Rhabditina</taxon>
        <taxon>Rhabditomorpha</taxon>
        <taxon>Strongyloidea</taxon>
        <taxon>Metastrongylidae</taxon>
        <taxon>Angiostrongylus</taxon>
    </lineage>
</organism>
<reference evidence="4" key="1">
    <citation type="submission" date="2017-02" db="UniProtKB">
        <authorList>
            <consortium name="WormBaseParasite"/>
        </authorList>
    </citation>
    <scope>IDENTIFICATION</scope>
</reference>